<comment type="caution">
    <text evidence="1">The sequence shown here is derived from an EMBL/GenBank/DDBJ whole genome shotgun (WGS) entry which is preliminary data.</text>
</comment>
<protein>
    <submittedName>
        <fullName evidence="1">1662_t:CDS:1</fullName>
    </submittedName>
</protein>
<dbReference type="Proteomes" id="UP000789366">
    <property type="component" value="Unassembled WGS sequence"/>
</dbReference>
<keyword evidence="2" id="KW-1185">Reference proteome</keyword>
<proteinExistence type="predicted"/>
<name>A0ACA9NLN6_9GLOM</name>
<dbReference type="EMBL" id="CAJVPW010015546">
    <property type="protein sequence ID" value="CAG8662828.1"/>
    <property type="molecule type" value="Genomic_DNA"/>
</dbReference>
<accession>A0ACA9NLN6</accession>
<evidence type="ECO:0000313" key="2">
    <source>
        <dbReference type="Proteomes" id="UP000789366"/>
    </source>
</evidence>
<evidence type="ECO:0000313" key="1">
    <source>
        <dbReference type="EMBL" id="CAG8662828.1"/>
    </source>
</evidence>
<organism evidence="1 2">
    <name type="scientific">Cetraspora pellucida</name>
    <dbReference type="NCBI Taxonomy" id="1433469"/>
    <lineage>
        <taxon>Eukaryota</taxon>
        <taxon>Fungi</taxon>
        <taxon>Fungi incertae sedis</taxon>
        <taxon>Mucoromycota</taxon>
        <taxon>Glomeromycotina</taxon>
        <taxon>Glomeromycetes</taxon>
        <taxon>Diversisporales</taxon>
        <taxon>Gigasporaceae</taxon>
        <taxon>Cetraspora</taxon>
    </lineage>
</organism>
<reference evidence="1" key="1">
    <citation type="submission" date="2021-06" db="EMBL/GenBank/DDBJ databases">
        <authorList>
            <person name="Kallberg Y."/>
            <person name="Tangrot J."/>
            <person name="Rosling A."/>
        </authorList>
    </citation>
    <scope>NUCLEOTIDE SEQUENCE</scope>
    <source>
        <strain evidence="1">28 12/20/2015</strain>
    </source>
</reference>
<gene>
    <name evidence="1" type="ORF">SPELUC_LOCUS9338</name>
</gene>
<feature type="non-terminal residue" evidence="1">
    <location>
        <position position="134"/>
    </location>
</feature>
<sequence>MADVNDYNNDKLLSGKTSTSNKKNNADVSEIKDSIDKINQLESDLDKLKDDIKKLSNELKLSRNTSELQKEIQVLKNNFLAVSNLNNLKINITEYVMKKIGSQINNYIDNIDKDINTYLSNERTPNIITEYLNS</sequence>